<name>A0ABP7HBK7_9FLAO</name>
<organism evidence="1 2">
    <name type="scientific">Corallibacter vietnamensis</name>
    <dbReference type="NCBI Taxonomy" id="904130"/>
    <lineage>
        <taxon>Bacteria</taxon>
        <taxon>Pseudomonadati</taxon>
        <taxon>Bacteroidota</taxon>
        <taxon>Flavobacteriia</taxon>
        <taxon>Flavobacteriales</taxon>
        <taxon>Flavobacteriaceae</taxon>
        <taxon>Corallibacter</taxon>
    </lineage>
</organism>
<proteinExistence type="predicted"/>
<evidence type="ECO:0000313" key="1">
    <source>
        <dbReference type="EMBL" id="GAA3786147.1"/>
    </source>
</evidence>
<gene>
    <name evidence="1" type="ORF">GCM10022271_18450</name>
</gene>
<comment type="caution">
    <text evidence="1">The sequence shown here is derived from an EMBL/GenBank/DDBJ whole genome shotgun (WGS) entry which is preliminary data.</text>
</comment>
<dbReference type="RefSeq" id="WP_344729747.1">
    <property type="nucleotide sequence ID" value="NZ_BAABBI010000002.1"/>
</dbReference>
<dbReference type="Proteomes" id="UP001501456">
    <property type="component" value="Unassembled WGS sequence"/>
</dbReference>
<accession>A0ABP7HBK7</accession>
<evidence type="ECO:0000313" key="2">
    <source>
        <dbReference type="Proteomes" id="UP001501456"/>
    </source>
</evidence>
<keyword evidence="2" id="KW-1185">Reference proteome</keyword>
<sequence length="56" mass="6494">MRTQPFSIIICALLLWNCSSNDNENIIINKPETSNPEIYFPPLNSDEWEKINTVIN</sequence>
<dbReference type="EMBL" id="BAABBI010000002">
    <property type="protein sequence ID" value="GAA3786147.1"/>
    <property type="molecule type" value="Genomic_DNA"/>
</dbReference>
<reference evidence="2" key="1">
    <citation type="journal article" date="2019" name="Int. J. Syst. Evol. Microbiol.">
        <title>The Global Catalogue of Microorganisms (GCM) 10K type strain sequencing project: providing services to taxonomists for standard genome sequencing and annotation.</title>
        <authorList>
            <consortium name="The Broad Institute Genomics Platform"/>
            <consortium name="The Broad Institute Genome Sequencing Center for Infectious Disease"/>
            <person name="Wu L."/>
            <person name="Ma J."/>
        </authorList>
    </citation>
    <scope>NUCLEOTIDE SEQUENCE [LARGE SCALE GENOMIC DNA]</scope>
    <source>
        <strain evidence="2">JCM 17525</strain>
    </source>
</reference>
<protein>
    <submittedName>
        <fullName evidence="1">Uncharacterized protein</fullName>
    </submittedName>
</protein>